<feature type="compositionally biased region" description="Low complexity" evidence="2">
    <location>
        <begin position="113"/>
        <end position="122"/>
    </location>
</feature>
<dbReference type="OrthoDB" id="9932926at2759"/>
<comment type="caution">
    <text evidence="3">The sequence shown here is derived from an EMBL/GenBank/DDBJ whole genome shotgun (WGS) entry which is preliminary data.</text>
</comment>
<organism evidence="3 4">
    <name type="scientific">Aphidius gifuensis</name>
    <name type="common">Parasitoid wasp</name>
    <dbReference type="NCBI Taxonomy" id="684658"/>
    <lineage>
        <taxon>Eukaryota</taxon>
        <taxon>Metazoa</taxon>
        <taxon>Ecdysozoa</taxon>
        <taxon>Arthropoda</taxon>
        <taxon>Hexapoda</taxon>
        <taxon>Insecta</taxon>
        <taxon>Pterygota</taxon>
        <taxon>Neoptera</taxon>
        <taxon>Endopterygota</taxon>
        <taxon>Hymenoptera</taxon>
        <taxon>Apocrita</taxon>
        <taxon>Ichneumonoidea</taxon>
        <taxon>Braconidae</taxon>
        <taxon>Aphidiinae</taxon>
        <taxon>Aphidius</taxon>
    </lineage>
</organism>
<dbReference type="AlphaFoldDB" id="A0A835CNE4"/>
<accession>A0A835CNE4</accession>
<dbReference type="GO" id="GO:0005737">
    <property type="term" value="C:cytoplasm"/>
    <property type="evidence" value="ECO:0007669"/>
    <property type="project" value="TreeGrafter"/>
</dbReference>
<feature type="compositionally biased region" description="Acidic residues" evidence="2">
    <location>
        <begin position="143"/>
        <end position="174"/>
    </location>
</feature>
<feature type="compositionally biased region" description="Basic and acidic residues" evidence="2">
    <location>
        <begin position="43"/>
        <end position="61"/>
    </location>
</feature>
<proteinExistence type="inferred from homology"/>
<dbReference type="CDD" id="cd03030">
    <property type="entry name" value="GRX_SH3BGR"/>
    <property type="match status" value="1"/>
</dbReference>
<dbReference type="InterPro" id="IPR036249">
    <property type="entry name" value="Thioredoxin-like_sf"/>
</dbReference>
<dbReference type="InterPro" id="IPR006993">
    <property type="entry name" value="Glut_rich_SH3-bd"/>
</dbReference>
<reference evidence="3 4" key="1">
    <citation type="submission" date="2020-08" db="EMBL/GenBank/DDBJ databases">
        <title>Aphidius gifuensis genome sequencing and assembly.</title>
        <authorList>
            <person name="Du Z."/>
        </authorList>
    </citation>
    <scope>NUCLEOTIDE SEQUENCE [LARGE SCALE GENOMIC DNA]</scope>
    <source>
        <strain evidence="3">YNYX2018</strain>
        <tissue evidence="3">Adults</tissue>
    </source>
</reference>
<dbReference type="Pfam" id="PF04908">
    <property type="entry name" value="SH3BGR"/>
    <property type="match status" value="1"/>
</dbReference>
<feature type="compositionally biased region" description="Basic and acidic residues" evidence="2">
    <location>
        <begin position="102"/>
        <end position="112"/>
    </location>
</feature>
<dbReference type="EMBL" id="JACMRX010000005">
    <property type="protein sequence ID" value="KAF7989434.1"/>
    <property type="molecule type" value="Genomic_DNA"/>
</dbReference>
<dbReference type="PANTHER" id="PTHR12232:SF15">
    <property type="entry name" value="SH3 DOMAIN-BINDING GLUTAMIC ACID-RICH PROTEIN HOMOLOG"/>
    <property type="match status" value="1"/>
</dbReference>
<dbReference type="Gene3D" id="3.40.30.10">
    <property type="entry name" value="Glutaredoxin"/>
    <property type="match status" value="1"/>
</dbReference>
<evidence type="ECO:0000313" key="3">
    <source>
        <dbReference type="EMBL" id="KAF7989434.1"/>
    </source>
</evidence>
<evidence type="ECO:0000256" key="1">
    <source>
        <dbReference type="ARBA" id="ARBA00007764"/>
    </source>
</evidence>
<feature type="region of interest" description="Disordered" evidence="2">
    <location>
        <begin position="98"/>
        <end position="176"/>
    </location>
</feature>
<evidence type="ECO:0000256" key="2">
    <source>
        <dbReference type="SAM" id="MobiDB-lite"/>
    </source>
</evidence>
<protein>
    <submittedName>
        <fullName evidence="3">Uncharacterized protein</fullName>
    </submittedName>
</protein>
<sequence length="199" mass="22771">MVVKVYISGISGNKEVKKRQQRVLMILDSKNVQYEVIDITEPGKEDDKEFMQTNSKTRDSKYPLPPQIFNEDNYCGDYESFDLANEIDELDIFLKTNELDSQDDKSIDDSSSKNKQNGNSSSREMSTDKDLSENEKEIKDTTEVDDDIVDDNGIVDEDDDADDADVDADDDDDVDKTVKKVEEINQNNSEKDEQQEQEE</sequence>
<feature type="compositionally biased region" description="Basic and acidic residues" evidence="2">
    <location>
        <begin position="125"/>
        <end position="142"/>
    </location>
</feature>
<feature type="region of interest" description="Disordered" evidence="2">
    <location>
        <begin position="43"/>
        <end position="65"/>
    </location>
</feature>
<dbReference type="Proteomes" id="UP000639338">
    <property type="component" value="Unassembled WGS sequence"/>
</dbReference>
<dbReference type="PANTHER" id="PTHR12232">
    <property type="entry name" value="SH3 DOMAIN-BINDING GLUTAMIC ACID-RICH-LIKE PROTEIN"/>
    <property type="match status" value="1"/>
</dbReference>
<evidence type="ECO:0000313" key="4">
    <source>
        <dbReference type="Proteomes" id="UP000639338"/>
    </source>
</evidence>
<comment type="similarity">
    <text evidence="1">Belongs to the SH3BGR family.</text>
</comment>
<gene>
    <name evidence="3" type="ORF">HCN44_008108</name>
</gene>
<name>A0A835CNE4_APHGI</name>
<dbReference type="SUPFAM" id="SSF52833">
    <property type="entry name" value="Thioredoxin-like"/>
    <property type="match status" value="1"/>
</dbReference>
<keyword evidence="4" id="KW-1185">Reference proteome</keyword>
<dbReference type="InterPro" id="IPR051033">
    <property type="entry name" value="SH3BGR"/>
</dbReference>